<sequence length="84" mass="9297">MLLFQGAASCLLEEPTSQDICMLSTSDWFRVSIARTAAARTSTPSALSSHLQSLWALGKQRLPPVKHKLRGASVPSYFWLRTGY</sequence>
<proteinExistence type="predicted"/>
<gene>
    <name evidence="1" type="ORF">WJX84_000405</name>
</gene>
<accession>A0AAW1T1E0</accession>
<dbReference type="Proteomes" id="UP001485043">
    <property type="component" value="Unassembled WGS sequence"/>
</dbReference>
<keyword evidence="2" id="KW-1185">Reference proteome</keyword>
<reference evidence="1 2" key="1">
    <citation type="journal article" date="2024" name="Nat. Commun.">
        <title>Phylogenomics reveals the evolutionary origins of lichenization in chlorophyte algae.</title>
        <authorList>
            <person name="Puginier C."/>
            <person name="Libourel C."/>
            <person name="Otte J."/>
            <person name="Skaloud P."/>
            <person name="Haon M."/>
            <person name="Grisel S."/>
            <person name="Petersen M."/>
            <person name="Berrin J.G."/>
            <person name="Delaux P.M."/>
            <person name="Dal Grande F."/>
            <person name="Keller J."/>
        </authorList>
    </citation>
    <scope>NUCLEOTIDE SEQUENCE [LARGE SCALE GENOMIC DNA]</scope>
    <source>
        <strain evidence="1 2">SAG 2523</strain>
    </source>
</reference>
<comment type="caution">
    <text evidence="1">The sequence shown here is derived from an EMBL/GenBank/DDBJ whole genome shotgun (WGS) entry which is preliminary data.</text>
</comment>
<protein>
    <submittedName>
        <fullName evidence="1">Uncharacterized protein</fullName>
    </submittedName>
</protein>
<name>A0AAW1T1E0_9CHLO</name>
<dbReference type="AlphaFoldDB" id="A0AAW1T1E0"/>
<organism evidence="1 2">
    <name type="scientific">Apatococcus fuscideae</name>
    <dbReference type="NCBI Taxonomy" id="2026836"/>
    <lineage>
        <taxon>Eukaryota</taxon>
        <taxon>Viridiplantae</taxon>
        <taxon>Chlorophyta</taxon>
        <taxon>core chlorophytes</taxon>
        <taxon>Trebouxiophyceae</taxon>
        <taxon>Chlorellales</taxon>
        <taxon>Chlorellaceae</taxon>
        <taxon>Apatococcus</taxon>
    </lineage>
</organism>
<dbReference type="EMBL" id="JALJOV010000599">
    <property type="protein sequence ID" value="KAK9862487.1"/>
    <property type="molecule type" value="Genomic_DNA"/>
</dbReference>
<evidence type="ECO:0000313" key="1">
    <source>
        <dbReference type="EMBL" id="KAK9862487.1"/>
    </source>
</evidence>
<evidence type="ECO:0000313" key="2">
    <source>
        <dbReference type="Proteomes" id="UP001485043"/>
    </source>
</evidence>